<dbReference type="InterPro" id="IPR003615">
    <property type="entry name" value="HNH_nuc"/>
</dbReference>
<proteinExistence type="predicted"/>
<dbReference type="InterPro" id="IPR051083">
    <property type="entry name" value="GrpII_Intron_Splice-Mob/Def"/>
</dbReference>
<dbReference type="Pfam" id="PF00078">
    <property type="entry name" value="RVT_1"/>
    <property type="match status" value="1"/>
</dbReference>
<dbReference type="RefSeq" id="WP_055289432.1">
    <property type="nucleotide sequence ID" value="NZ_CP173382.1"/>
</dbReference>
<dbReference type="NCBIfam" id="TIGR04416">
    <property type="entry name" value="group_II_RT_mat"/>
    <property type="match status" value="1"/>
</dbReference>
<dbReference type="InterPro" id="IPR043502">
    <property type="entry name" value="DNA/RNA_pol_sf"/>
</dbReference>
<dbReference type="InterPro" id="IPR030931">
    <property type="entry name" value="Group_II_RT_mat"/>
</dbReference>
<dbReference type="EMBL" id="CYYA01000004">
    <property type="protein sequence ID" value="CUM83761.1"/>
    <property type="molecule type" value="Genomic_DNA"/>
</dbReference>
<gene>
    <name evidence="2" type="primary">ltrA</name>
    <name evidence="2" type="ORF">ERS852448_00695</name>
</gene>
<dbReference type="CDD" id="cd01651">
    <property type="entry name" value="RT_G2_intron"/>
    <property type="match status" value="1"/>
</dbReference>
<protein>
    <submittedName>
        <fullName evidence="2">Group II intron-encoded protein ltrA</fullName>
    </submittedName>
</protein>
<dbReference type="STRING" id="39490.ERS852448_00695"/>
<dbReference type="PANTHER" id="PTHR34047:SF8">
    <property type="entry name" value="PROTEIN YKFC"/>
    <property type="match status" value="1"/>
</dbReference>
<name>A0A173S0T9_EUBRA</name>
<dbReference type="SUPFAM" id="SSF56672">
    <property type="entry name" value="DNA/RNA polymerases"/>
    <property type="match status" value="1"/>
</dbReference>
<sequence>MYTSSKKKDDIKIRNNSYYNMEETFDDLYAKSQQGYNFYKLMEIITNESNLKLAYRNIKKNTGSYTAGCDGMTIKEIKEMDEDVAIQKIKAKLQNFNPKLVKRVEIPKANGKLRPLGIPSIWDRIIQQAILQVMEPIAEAKFHSNSNGFRPLKSCETAMAQTMKLIQLQKLYYVVDFDIKGFFDNVNHKKLMSQLWNMGFRDKRLLCIIKKMLKANVKLPDGTIIKPERGTPQGGVLSPLLANIVLNDLDWWIDSQWAGFPTKKEYACAVHENGSVNRAHKFSSMRDYSNLKEVFFVRYADDFKLFCKNLDSAKRVYIATTKWLKEELKLEISEEKTKVVNLKTDKSDFLGFTIGTAIKGNKRICVTHISPKNIERIQKALIGKVKEMQKPHDKNELFLTINRYNSIVIGIHNYYRIATCVYLDLEPVQQHMHYVFANRIGKEYSKNGSVPKGYISDNYGKSAQIRYIHKKCIIPIGAVNNVDAKFVPRKYNKYTIAGREAMNTGQGINMEILHSLLTQTFVNKSMEYMDNRVTVYTAQKGKCRVMGTELTIDNMHCHHQKPISLGGTDEFKNLIYVRADIHRLIHAVNADTIDRLLEQIKPDSMQLDKINKLRAKCNLEVIARVNSN</sequence>
<dbReference type="PANTHER" id="PTHR34047">
    <property type="entry name" value="NUCLEAR INTRON MATURASE 1, MITOCHONDRIAL-RELATED"/>
    <property type="match status" value="1"/>
</dbReference>
<dbReference type="InterPro" id="IPR000477">
    <property type="entry name" value="RT_dom"/>
</dbReference>
<dbReference type="Proteomes" id="UP000095492">
    <property type="component" value="Unassembled WGS sequence"/>
</dbReference>
<dbReference type="AlphaFoldDB" id="A0A173S0T9"/>
<dbReference type="CDD" id="cd00085">
    <property type="entry name" value="HNHc"/>
    <property type="match status" value="1"/>
</dbReference>
<dbReference type="Gene3D" id="1.10.30.50">
    <property type="match status" value="1"/>
</dbReference>
<accession>A0A173S0T9</accession>
<reference evidence="2 3" key="1">
    <citation type="submission" date="2015-09" db="EMBL/GenBank/DDBJ databases">
        <authorList>
            <consortium name="Pathogen Informatics"/>
        </authorList>
    </citation>
    <scope>NUCLEOTIDE SEQUENCE [LARGE SCALE GENOMIC DNA]</scope>
    <source>
        <strain evidence="2 3">2789STDY5608891</strain>
    </source>
</reference>
<dbReference type="OrthoDB" id="9788687at2"/>
<feature type="domain" description="Reverse transcriptase" evidence="1">
    <location>
        <begin position="87"/>
        <end position="354"/>
    </location>
</feature>
<evidence type="ECO:0000313" key="2">
    <source>
        <dbReference type="EMBL" id="CUM83761.1"/>
    </source>
</evidence>
<organism evidence="2 3">
    <name type="scientific">Eubacterium ramulus</name>
    <dbReference type="NCBI Taxonomy" id="39490"/>
    <lineage>
        <taxon>Bacteria</taxon>
        <taxon>Bacillati</taxon>
        <taxon>Bacillota</taxon>
        <taxon>Clostridia</taxon>
        <taxon>Eubacteriales</taxon>
        <taxon>Eubacteriaceae</taxon>
        <taxon>Eubacterium</taxon>
    </lineage>
</organism>
<evidence type="ECO:0000313" key="3">
    <source>
        <dbReference type="Proteomes" id="UP000095492"/>
    </source>
</evidence>
<evidence type="ECO:0000259" key="1">
    <source>
        <dbReference type="PROSITE" id="PS50878"/>
    </source>
</evidence>
<dbReference type="GeneID" id="97391461"/>
<dbReference type="PROSITE" id="PS50878">
    <property type="entry name" value="RT_POL"/>
    <property type="match status" value="1"/>
</dbReference>